<evidence type="ECO:0000313" key="4">
    <source>
        <dbReference type="Proteomes" id="UP001207654"/>
    </source>
</evidence>
<dbReference type="SUPFAM" id="SSF56601">
    <property type="entry name" value="beta-lactamase/transpeptidase-like"/>
    <property type="match status" value="1"/>
</dbReference>
<name>A0ABT4AB66_9BACT</name>
<gene>
    <name evidence="3" type="ORF">OV287_27140</name>
</gene>
<evidence type="ECO:0000256" key="1">
    <source>
        <dbReference type="SAM" id="SignalP"/>
    </source>
</evidence>
<keyword evidence="3" id="KW-0378">Hydrolase</keyword>
<accession>A0ABT4AB66</accession>
<evidence type="ECO:0000313" key="3">
    <source>
        <dbReference type="EMBL" id="MCY1078157.1"/>
    </source>
</evidence>
<feature type="signal peptide" evidence="1">
    <location>
        <begin position="1"/>
        <end position="17"/>
    </location>
</feature>
<dbReference type="GO" id="GO:0016787">
    <property type="term" value="F:hydrolase activity"/>
    <property type="evidence" value="ECO:0007669"/>
    <property type="project" value="UniProtKB-KW"/>
</dbReference>
<feature type="domain" description="Beta-lactamase-related" evidence="2">
    <location>
        <begin position="36"/>
        <end position="387"/>
    </location>
</feature>
<dbReference type="InterPro" id="IPR012338">
    <property type="entry name" value="Beta-lactam/transpept-like"/>
</dbReference>
<comment type="caution">
    <text evidence="3">The sequence shown here is derived from an EMBL/GenBank/DDBJ whole genome shotgun (WGS) entry which is preliminary data.</text>
</comment>
<sequence length="406" mass="42665">MYSAIATALVAVSVAQAPAIPASPAISEERALAARLDGVIDQAIAEKRIVGTVVVVAKDGKVIYRRAAGLSDREAGRPMRENEVFRLASMSKPIVAVTALALVDQHKLTLDEPITKWLPTFRPKLADGREPVITVRQLLTHTAGLTYGFTESEQGPYHRAGVSDGLDQSEVSLDENLRRIASVPLSYEPGKRWGYSVATDVLGAVVAKAGGAPLPKVVERLVTGPLGLKDTGFSVKDVSRLATPYADGKPEPVRMGKEQVVAFNGAGVHFAPGRALNPRVFPSGGAGMVGTAGDYLKFLETLRTGGTPVLAASTVEQLSSAQVGPEAATQGPGWGFGFVGAVLVDPAKTRSPQSAGTYQWGGAYGHNWFVDPQSRLTVVALTNTAFEGMAGAFTVSVRDAIYGTSN</sequence>
<dbReference type="Gene3D" id="3.40.710.10">
    <property type="entry name" value="DD-peptidase/beta-lactamase superfamily"/>
    <property type="match status" value="1"/>
</dbReference>
<dbReference type="InterPro" id="IPR050789">
    <property type="entry name" value="Diverse_Enzym_Activities"/>
</dbReference>
<dbReference type="RefSeq" id="WP_267536949.1">
    <property type="nucleotide sequence ID" value="NZ_JAPNKA010000001.1"/>
</dbReference>
<dbReference type="PANTHER" id="PTHR43283:SF3">
    <property type="entry name" value="BETA-LACTAMASE FAMILY PROTEIN (AFU_ORTHOLOGUE AFUA_5G07500)"/>
    <property type="match status" value="1"/>
</dbReference>
<dbReference type="InterPro" id="IPR001466">
    <property type="entry name" value="Beta-lactam-related"/>
</dbReference>
<reference evidence="3 4" key="1">
    <citation type="submission" date="2022-11" db="EMBL/GenBank/DDBJ databases">
        <title>Minimal conservation of predation-associated metabolite biosynthetic gene clusters underscores biosynthetic potential of Myxococcota including descriptions for ten novel species: Archangium lansinium sp. nov., Myxococcus landrumus sp. nov., Nannocystis bai.</title>
        <authorList>
            <person name="Ahearne A."/>
            <person name="Stevens C."/>
            <person name="Phillips K."/>
        </authorList>
    </citation>
    <scope>NUCLEOTIDE SEQUENCE [LARGE SCALE GENOMIC DNA]</scope>
    <source>
        <strain evidence="3 4">MIWBW</strain>
    </source>
</reference>
<dbReference type="Proteomes" id="UP001207654">
    <property type="component" value="Unassembled WGS sequence"/>
</dbReference>
<dbReference type="EMBL" id="JAPNKA010000001">
    <property type="protein sequence ID" value="MCY1078157.1"/>
    <property type="molecule type" value="Genomic_DNA"/>
</dbReference>
<dbReference type="PANTHER" id="PTHR43283">
    <property type="entry name" value="BETA-LACTAMASE-RELATED"/>
    <property type="match status" value="1"/>
</dbReference>
<keyword evidence="4" id="KW-1185">Reference proteome</keyword>
<protein>
    <submittedName>
        <fullName evidence="3">Serine hydrolase</fullName>
    </submittedName>
</protein>
<organism evidence="3 4">
    <name type="scientific">Archangium lansingense</name>
    <dbReference type="NCBI Taxonomy" id="2995310"/>
    <lineage>
        <taxon>Bacteria</taxon>
        <taxon>Pseudomonadati</taxon>
        <taxon>Myxococcota</taxon>
        <taxon>Myxococcia</taxon>
        <taxon>Myxococcales</taxon>
        <taxon>Cystobacterineae</taxon>
        <taxon>Archangiaceae</taxon>
        <taxon>Archangium</taxon>
    </lineage>
</organism>
<feature type="chain" id="PRO_5047372638" evidence="1">
    <location>
        <begin position="18"/>
        <end position="406"/>
    </location>
</feature>
<proteinExistence type="predicted"/>
<dbReference type="Pfam" id="PF00144">
    <property type="entry name" value="Beta-lactamase"/>
    <property type="match status" value="1"/>
</dbReference>
<evidence type="ECO:0000259" key="2">
    <source>
        <dbReference type="Pfam" id="PF00144"/>
    </source>
</evidence>
<keyword evidence="1" id="KW-0732">Signal</keyword>